<dbReference type="Proteomes" id="UP000270343">
    <property type="component" value="Unassembled WGS sequence"/>
</dbReference>
<evidence type="ECO:0000313" key="1">
    <source>
        <dbReference type="EMBL" id="RKN77754.1"/>
    </source>
</evidence>
<dbReference type="InterPro" id="IPR008792">
    <property type="entry name" value="PQQD"/>
</dbReference>
<proteinExistence type="predicted"/>
<dbReference type="Gene3D" id="1.10.10.1150">
    <property type="entry name" value="Coenzyme PQQ synthesis protein D (PqqD)"/>
    <property type="match status" value="1"/>
</dbReference>
<reference evidence="1 2" key="1">
    <citation type="journal article" date="2015" name="Antonie Van Leeuwenhoek">
        <title>Streptomyces klenkii sp. nov., isolated from deep marine sediment.</title>
        <authorList>
            <person name="Veyisoglu A."/>
            <person name="Sahin N."/>
        </authorList>
    </citation>
    <scope>NUCLEOTIDE SEQUENCE [LARGE SCALE GENOMIC DNA]</scope>
    <source>
        <strain evidence="1 2">KCTC 29202</strain>
    </source>
</reference>
<evidence type="ECO:0000313" key="2">
    <source>
        <dbReference type="Proteomes" id="UP000270343"/>
    </source>
</evidence>
<dbReference type="Pfam" id="PF05402">
    <property type="entry name" value="PqqD"/>
    <property type="match status" value="1"/>
</dbReference>
<dbReference type="NCBIfam" id="NF033530">
    <property type="entry name" value="lasso_PqqD_Strm"/>
    <property type="match status" value="1"/>
</dbReference>
<comment type="caution">
    <text evidence="1">The sequence shown here is derived from an EMBL/GenBank/DDBJ whole genome shotgun (WGS) entry which is preliminary data.</text>
</comment>
<protein>
    <submittedName>
        <fullName evidence="1">Lasso peptide biosynthesis PqqD family chaperone</fullName>
    </submittedName>
</protein>
<dbReference type="OrthoDB" id="5195143at2"/>
<gene>
    <name evidence="1" type="ORF">D7231_00750</name>
</gene>
<keyword evidence="2" id="KW-1185">Reference proteome</keyword>
<organism evidence="1 2">
    <name type="scientific">Streptomyces klenkii</name>
    <dbReference type="NCBI Taxonomy" id="1420899"/>
    <lineage>
        <taxon>Bacteria</taxon>
        <taxon>Bacillati</taxon>
        <taxon>Actinomycetota</taxon>
        <taxon>Actinomycetes</taxon>
        <taxon>Kitasatosporales</taxon>
        <taxon>Streptomycetaceae</taxon>
        <taxon>Streptomyces</taxon>
    </lineage>
</organism>
<accession>A0A3B0C089</accession>
<dbReference type="EMBL" id="RBAM01000001">
    <property type="protein sequence ID" value="RKN77754.1"/>
    <property type="molecule type" value="Genomic_DNA"/>
</dbReference>
<dbReference type="InterPro" id="IPR041881">
    <property type="entry name" value="PqqD_sf"/>
</dbReference>
<dbReference type="RefSeq" id="WP_120753371.1">
    <property type="nucleotide sequence ID" value="NZ_JBFADQ010000001.1"/>
</dbReference>
<dbReference type="AlphaFoldDB" id="A0A3B0C089"/>
<name>A0A3B0C089_9ACTN</name>
<sequence>MAFALRRHVSATDTDHGMVLLDEADGRYWQLNSTGALILHALLDGATPQETAQRLGERYPALTTERTADDVASFIRALTEARLVVTA</sequence>